<name>A0A6L3SSD8_9HYPH</name>
<dbReference type="InterPro" id="IPR029058">
    <property type="entry name" value="AB_hydrolase_fold"/>
</dbReference>
<dbReference type="GO" id="GO:0004806">
    <property type="term" value="F:triacylglycerol lipase activity"/>
    <property type="evidence" value="ECO:0007669"/>
    <property type="project" value="InterPro"/>
</dbReference>
<dbReference type="EMBL" id="VZZK01000055">
    <property type="protein sequence ID" value="KAB1071243.1"/>
    <property type="molecule type" value="Genomic_DNA"/>
</dbReference>
<gene>
    <name evidence="1" type="ORF">F6X53_29140</name>
</gene>
<dbReference type="InterPro" id="IPR005152">
    <property type="entry name" value="Lipase_secreted"/>
</dbReference>
<accession>A0A6L3SSD8</accession>
<sequence length="401" mass="41756">MRAQSYGDLYRRFGSLFLCAALLAIAGSPEGQARPHLGASRPGRAGAAPGTLLDYQPLAGAPSGAAAYRVLYRSTGLKGEPIAVSGAIIVPAGTVPPGGRPIVAWAHPTTGVVDQCAPSLARVLFRSIQGLQEMLERGYIVAATDYPGLGTPGVHPYLVGVSEGRAVLDSVRAAQQLAGRGGASNAFAVWGHSQGGQAALFTGLLARSYAPDLRLLGVAAAAPATELATLMMADLDTSGGKNLTAMTLWSWSRVYGAPMTKVVTPAALPVINELANACIETIFDVLERRGPSKALDRSFLSVNNLADREPWRSLLARNTPGTLPPSIPVFLAQGSADNLVLPRVTLDYRAKLCRAGSRVEFDLVPGVGHAFIARDAATAAIDWIGDRFDGAPAPSNCGSEP</sequence>
<dbReference type="Proteomes" id="UP000474159">
    <property type="component" value="Unassembled WGS sequence"/>
</dbReference>
<dbReference type="Pfam" id="PF03583">
    <property type="entry name" value="LIP"/>
    <property type="match status" value="1"/>
</dbReference>
<protein>
    <submittedName>
        <fullName evidence="1">Alpha/beta fold hydrolase</fullName>
    </submittedName>
</protein>
<dbReference type="PANTHER" id="PTHR34853:SF1">
    <property type="entry name" value="LIPASE 5"/>
    <property type="match status" value="1"/>
</dbReference>
<reference evidence="1 2" key="1">
    <citation type="submission" date="2019-09" db="EMBL/GenBank/DDBJ databases">
        <title>YIM 48816 draft genome.</title>
        <authorList>
            <person name="Jiang L."/>
        </authorList>
    </citation>
    <scope>NUCLEOTIDE SEQUENCE [LARGE SCALE GENOMIC DNA]</scope>
    <source>
        <strain evidence="1 2">YIM 48816</strain>
    </source>
</reference>
<evidence type="ECO:0000313" key="1">
    <source>
        <dbReference type="EMBL" id="KAB1071243.1"/>
    </source>
</evidence>
<dbReference type="OrthoDB" id="9955at2"/>
<dbReference type="SUPFAM" id="SSF53474">
    <property type="entry name" value="alpha/beta-Hydrolases"/>
    <property type="match status" value="1"/>
</dbReference>
<dbReference type="GO" id="GO:0016042">
    <property type="term" value="P:lipid catabolic process"/>
    <property type="evidence" value="ECO:0007669"/>
    <property type="project" value="InterPro"/>
</dbReference>
<dbReference type="PANTHER" id="PTHR34853">
    <property type="match status" value="1"/>
</dbReference>
<comment type="caution">
    <text evidence="1">The sequence shown here is derived from an EMBL/GenBank/DDBJ whole genome shotgun (WGS) entry which is preliminary data.</text>
</comment>
<keyword evidence="2" id="KW-1185">Reference proteome</keyword>
<organism evidence="1 2">
    <name type="scientific">Methylobacterium soli</name>
    <dbReference type="NCBI Taxonomy" id="553447"/>
    <lineage>
        <taxon>Bacteria</taxon>
        <taxon>Pseudomonadati</taxon>
        <taxon>Pseudomonadota</taxon>
        <taxon>Alphaproteobacteria</taxon>
        <taxon>Hyphomicrobiales</taxon>
        <taxon>Methylobacteriaceae</taxon>
        <taxon>Methylobacterium</taxon>
    </lineage>
</organism>
<evidence type="ECO:0000313" key="2">
    <source>
        <dbReference type="Proteomes" id="UP000474159"/>
    </source>
</evidence>
<dbReference type="PIRSF" id="PIRSF029171">
    <property type="entry name" value="Esterase_LipA"/>
    <property type="match status" value="1"/>
</dbReference>
<dbReference type="Gene3D" id="3.40.50.1820">
    <property type="entry name" value="alpha/beta hydrolase"/>
    <property type="match status" value="2"/>
</dbReference>
<proteinExistence type="predicted"/>
<dbReference type="AlphaFoldDB" id="A0A6L3SSD8"/>
<keyword evidence="1" id="KW-0378">Hydrolase</keyword>